<dbReference type="FunFam" id="3.40.30.10:FF:000245">
    <property type="entry name" value="Thioredoxin"/>
    <property type="match status" value="1"/>
</dbReference>
<dbReference type="InterPro" id="IPR010400">
    <property type="entry name" value="PITH_dom"/>
</dbReference>
<dbReference type="EMBL" id="CP115611">
    <property type="protein sequence ID" value="WBW72127.1"/>
    <property type="molecule type" value="Genomic_DNA"/>
</dbReference>
<protein>
    <submittedName>
        <fullName evidence="4">Thioredoxin-like I protein Txl1</fullName>
    </submittedName>
</protein>
<dbReference type="Gene3D" id="3.40.30.10">
    <property type="entry name" value="Glutaredoxin"/>
    <property type="match status" value="1"/>
</dbReference>
<dbReference type="Pfam" id="PF00085">
    <property type="entry name" value="Thioredoxin"/>
    <property type="match status" value="1"/>
</dbReference>
<dbReference type="RefSeq" id="XP_056036370.1">
    <property type="nucleotide sequence ID" value="XM_056181056.1"/>
</dbReference>
<dbReference type="GO" id="GO:0005737">
    <property type="term" value="C:cytoplasm"/>
    <property type="evidence" value="ECO:0007669"/>
    <property type="project" value="UniProtKB-ARBA"/>
</dbReference>
<dbReference type="InterPro" id="IPR013766">
    <property type="entry name" value="Thioredoxin_domain"/>
</dbReference>
<keyword evidence="5" id="KW-1185">Reference proteome</keyword>
<reference evidence="4 5" key="1">
    <citation type="journal article" date="2023" name="G3 (Bethesda)">
        <title>A high-quality reference genome for the fission yeast Schizosaccharomyces osmophilus.</title>
        <authorList>
            <person name="Jia G.S."/>
            <person name="Zhang W.C."/>
            <person name="Liang Y."/>
            <person name="Liu X.H."/>
            <person name="Rhind N."/>
            <person name="Pidoux A."/>
            <person name="Brysch-Herzberg M."/>
            <person name="Du L.L."/>
        </authorList>
    </citation>
    <scope>NUCLEOTIDE SEQUENCE [LARGE SCALE GENOMIC DNA]</scope>
    <source>
        <strain evidence="4 5">CBS 15793</strain>
    </source>
</reference>
<evidence type="ECO:0000256" key="1">
    <source>
        <dbReference type="ARBA" id="ARBA00023157"/>
    </source>
</evidence>
<dbReference type="Pfam" id="PF06201">
    <property type="entry name" value="PITH"/>
    <property type="match status" value="1"/>
</dbReference>
<dbReference type="Gene3D" id="2.60.120.470">
    <property type="entry name" value="PITH domain"/>
    <property type="match status" value="1"/>
</dbReference>
<dbReference type="InterPro" id="IPR036249">
    <property type="entry name" value="Thioredoxin-like_sf"/>
</dbReference>
<dbReference type="PANTHER" id="PTHR46115">
    <property type="entry name" value="THIOREDOXIN-LIKE PROTEIN 1"/>
    <property type="match status" value="1"/>
</dbReference>
<feature type="domain" description="PITH" evidence="3">
    <location>
        <begin position="115"/>
        <end position="279"/>
    </location>
</feature>
<dbReference type="SUPFAM" id="SSF49785">
    <property type="entry name" value="Galactose-binding domain-like"/>
    <property type="match status" value="1"/>
</dbReference>
<evidence type="ECO:0000259" key="3">
    <source>
        <dbReference type="PROSITE" id="PS51532"/>
    </source>
</evidence>
<dbReference type="Proteomes" id="UP001212411">
    <property type="component" value="Chromosome 1"/>
</dbReference>
<dbReference type="PROSITE" id="PS51352">
    <property type="entry name" value="THIOREDOXIN_2"/>
    <property type="match status" value="1"/>
</dbReference>
<keyword evidence="1" id="KW-1015">Disulfide bond</keyword>
<evidence type="ECO:0000259" key="2">
    <source>
        <dbReference type="PROSITE" id="PS51352"/>
    </source>
</evidence>
<dbReference type="AlphaFoldDB" id="A0AAE9W9B0"/>
<organism evidence="4 5">
    <name type="scientific">Schizosaccharomyces osmophilus</name>
    <dbReference type="NCBI Taxonomy" id="2545709"/>
    <lineage>
        <taxon>Eukaryota</taxon>
        <taxon>Fungi</taxon>
        <taxon>Dikarya</taxon>
        <taxon>Ascomycota</taxon>
        <taxon>Taphrinomycotina</taxon>
        <taxon>Schizosaccharomycetes</taxon>
        <taxon>Schizosaccharomycetales</taxon>
        <taxon>Schizosaccharomycetaceae</taxon>
        <taxon>Schizosaccharomyces</taxon>
    </lineage>
</organism>
<name>A0AAE9W9B0_9SCHI</name>
<dbReference type="KEGG" id="som:SOMG_02264"/>
<evidence type="ECO:0000313" key="5">
    <source>
        <dbReference type="Proteomes" id="UP001212411"/>
    </source>
</evidence>
<sequence length="279" mass="30744">MSVIEIRSYQHWISTIPKSGFLAVDCYADWCGPCKAISPVFSQLASKYSGPQFVFAKVNVDEQTQISSSLGVRAMPTFIFFENGKQIDMLSGANVQALKEKVANIGGKLNGGSASASSSVNGYANLRSSIESPQLECLNQSDEYHLRNALDLDSSSYLQSDADEQLMIYIPFLEAVKIHSLSITPVKENLSKAPKTLKLFINQPTVLSFEDAESSPATQVIEEIEYKSDDEPLNIPLRFVKFQRVNSLVIFVSSNVEDEETTQIGRLEFFGEAVGDSSK</sequence>
<dbReference type="PRINTS" id="PR00421">
    <property type="entry name" value="THIOREDOXIN"/>
</dbReference>
<dbReference type="CDD" id="cd02947">
    <property type="entry name" value="TRX_family"/>
    <property type="match status" value="1"/>
</dbReference>
<gene>
    <name evidence="4" type="primary">txl1</name>
    <name evidence="4" type="ORF">SOMG_02264</name>
</gene>
<accession>A0AAE9W9B0</accession>
<proteinExistence type="predicted"/>
<feature type="domain" description="Thioredoxin" evidence="2">
    <location>
        <begin position="1"/>
        <end position="107"/>
    </location>
</feature>
<dbReference type="InterPro" id="IPR008979">
    <property type="entry name" value="Galactose-bd-like_sf"/>
</dbReference>
<dbReference type="PROSITE" id="PS51532">
    <property type="entry name" value="PITH"/>
    <property type="match status" value="1"/>
</dbReference>
<dbReference type="InterPro" id="IPR037047">
    <property type="entry name" value="PITH_dom_sf"/>
</dbReference>
<evidence type="ECO:0000313" key="4">
    <source>
        <dbReference type="EMBL" id="WBW72127.1"/>
    </source>
</evidence>
<dbReference type="SUPFAM" id="SSF52833">
    <property type="entry name" value="Thioredoxin-like"/>
    <property type="match status" value="1"/>
</dbReference>
<dbReference type="GeneID" id="80875745"/>